<dbReference type="AlphaFoldDB" id="A0A512BAW3"/>
<dbReference type="Pfam" id="PF07978">
    <property type="entry name" value="NIPSNAP"/>
    <property type="match status" value="2"/>
</dbReference>
<dbReference type="SUPFAM" id="SSF54909">
    <property type="entry name" value="Dimeric alpha+beta barrel"/>
    <property type="match status" value="2"/>
</dbReference>
<comment type="caution">
    <text evidence="2">The sequence shown here is derived from an EMBL/GenBank/DDBJ whole genome shotgun (WGS) entry which is preliminary data.</text>
</comment>
<dbReference type="InterPro" id="IPR012577">
    <property type="entry name" value="NIPSNAP"/>
</dbReference>
<feature type="domain" description="NIPSNAP" evidence="1">
    <location>
        <begin position="149"/>
        <end position="255"/>
    </location>
</feature>
<organism evidence="2 3">
    <name type="scientific">Segetibacter aerophilus</name>
    <dbReference type="NCBI Taxonomy" id="670293"/>
    <lineage>
        <taxon>Bacteria</taxon>
        <taxon>Pseudomonadati</taxon>
        <taxon>Bacteroidota</taxon>
        <taxon>Chitinophagia</taxon>
        <taxon>Chitinophagales</taxon>
        <taxon>Chitinophagaceae</taxon>
        <taxon>Segetibacter</taxon>
    </lineage>
</organism>
<dbReference type="Gene3D" id="3.30.70.100">
    <property type="match status" value="2"/>
</dbReference>
<dbReference type="Proteomes" id="UP000321513">
    <property type="component" value="Unassembled WGS sequence"/>
</dbReference>
<accession>A0A512BAW3</accession>
<dbReference type="InterPro" id="IPR011008">
    <property type="entry name" value="Dimeric_a/b-barrel"/>
</dbReference>
<evidence type="ECO:0000259" key="1">
    <source>
        <dbReference type="Pfam" id="PF07978"/>
    </source>
</evidence>
<evidence type="ECO:0000313" key="2">
    <source>
        <dbReference type="EMBL" id="GEO09101.1"/>
    </source>
</evidence>
<evidence type="ECO:0000313" key="3">
    <source>
        <dbReference type="Proteomes" id="UP000321513"/>
    </source>
</evidence>
<dbReference type="EMBL" id="BJYT01000005">
    <property type="protein sequence ID" value="GEO09101.1"/>
    <property type="molecule type" value="Genomic_DNA"/>
</dbReference>
<keyword evidence="3" id="KW-1185">Reference proteome</keyword>
<proteinExistence type="predicted"/>
<protein>
    <recommendedName>
        <fullName evidence="1">NIPSNAP domain-containing protein</fullName>
    </recommendedName>
</protein>
<feature type="domain" description="NIPSNAP" evidence="1">
    <location>
        <begin position="30"/>
        <end position="133"/>
    </location>
</feature>
<gene>
    <name evidence="2" type="ORF">SAE01_15970</name>
</gene>
<reference evidence="2 3" key="1">
    <citation type="submission" date="2019-07" db="EMBL/GenBank/DDBJ databases">
        <title>Whole genome shotgun sequence of Segetibacter aerophilus NBRC 106135.</title>
        <authorList>
            <person name="Hosoyama A."/>
            <person name="Uohara A."/>
            <person name="Ohji S."/>
            <person name="Ichikawa N."/>
        </authorList>
    </citation>
    <scope>NUCLEOTIDE SEQUENCE [LARGE SCALE GENOMIC DNA]</scope>
    <source>
        <strain evidence="2 3">NBRC 106135</strain>
    </source>
</reference>
<sequence>MLTGSLTGLSAMVAKASEKDFFAKSSPEFYELRVYTLKNSAQQKLVEDYFQNAAIPALNRLGSKNIGVFTEQKPEGQSKLYAVIPFNSAKDFMDITDKLAKDTTYQQAGAAYLNAPAKEPAYDRIQSSFLKAFSGMPKIQVPENKSRIFELRRYESASEAAGKKKIDMFDNVGEIAIFKRVGLTPVFFGETIIGEMRPNLTYMLTFDDMAEHDKNWKAFGSDPEWARIKAIPGYEDANIVSRITRTFLVPTSFSQV</sequence>
<name>A0A512BAW3_9BACT</name>